<dbReference type="RefSeq" id="WP_168014444.1">
    <property type="nucleotide sequence ID" value="NZ_JAATEP010000026.1"/>
</dbReference>
<gene>
    <name evidence="1" type="ORF">HCN51_31650</name>
</gene>
<evidence type="ECO:0000313" key="1">
    <source>
        <dbReference type="EMBL" id="NJP93940.1"/>
    </source>
</evidence>
<name>A0ABX1B809_9ACTN</name>
<comment type="caution">
    <text evidence="1">The sequence shown here is derived from an EMBL/GenBank/DDBJ whole genome shotgun (WGS) entry which is preliminary data.</text>
</comment>
<evidence type="ECO:0000313" key="2">
    <source>
        <dbReference type="Proteomes" id="UP000696294"/>
    </source>
</evidence>
<organism evidence="1 2">
    <name type="scientific">Nonomuraea composti</name>
    <dbReference type="NCBI Taxonomy" id="2720023"/>
    <lineage>
        <taxon>Bacteria</taxon>
        <taxon>Bacillati</taxon>
        <taxon>Actinomycetota</taxon>
        <taxon>Actinomycetes</taxon>
        <taxon>Streptosporangiales</taxon>
        <taxon>Streptosporangiaceae</taxon>
        <taxon>Nonomuraea</taxon>
    </lineage>
</organism>
<evidence type="ECO:0008006" key="3">
    <source>
        <dbReference type="Google" id="ProtNLM"/>
    </source>
</evidence>
<keyword evidence="2" id="KW-1185">Reference proteome</keyword>
<protein>
    <recommendedName>
        <fullName evidence="3">XRE family transcriptional regulator</fullName>
    </recommendedName>
</protein>
<reference evidence="1 2" key="1">
    <citation type="submission" date="2020-03" db="EMBL/GenBank/DDBJ databases">
        <title>WGS of actinomycetes isolated from Thailand.</title>
        <authorList>
            <person name="Thawai C."/>
        </authorList>
    </citation>
    <scope>NUCLEOTIDE SEQUENCE [LARGE SCALE GENOMIC DNA]</scope>
    <source>
        <strain evidence="1 2">FMUSA5-5</strain>
    </source>
</reference>
<accession>A0ABX1B809</accession>
<dbReference type="EMBL" id="JAATEP010000026">
    <property type="protein sequence ID" value="NJP93940.1"/>
    <property type="molecule type" value="Genomic_DNA"/>
</dbReference>
<proteinExistence type="predicted"/>
<dbReference type="Proteomes" id="UP000696294">
    <property type="component" value="Unassembled WGS sequence"/>
</dbReference>
<sequence length="74" mass="8245">MTAPLNEVLALRERLDERRRALGLAWWQIGVQACVSTSALDRMTFGVASLATRRALDDWLKRHPAPAPAPTPDH</sequence>